<dbReference type="Proteomes" id="UP000016986">
    <property type="component" value="Unassembled WGS sequence"/>
</dbReference>
<keyword evidence="3" id="KW-1185">Reference proteome</keyword>
<organism evidence="2 3">
    <name type="scientific">Halarchaeum acidiphilum MH1-52-1</name>
    <dbReference type="NCBI Taxonomy" id="1261545"/>
    <lineage>
        <taxon>Archaea</taxon>
        <taxon>Methanobacteriati</taxon>
        <taxon>Methanobacteriota</taxon>
        <taxon>Stenosarchaea group</taxon>
        <taxon>Halobacteria</taxon>
        <taxon>Halobacteriales</taxon>
        <taxon>Halobacteriaceae</taxon>
    </lineage>
</organism>
<comment type="caution">
    <text evidence="2">The sequence shown here is derived from an EMBL/GenBank/DDBJ whole genome shotgun (WGS) entry which is preliminary data.</text>
</comment>
<accession>U2YXJ5</accession>
<dbReference type="EMBL" id="BATA01000099">
    <property type="protein sequence ID" value="GAD53770.1"/>
    <property type="molecule type" value="Genomic_DNA"/>
</dbReference>
<evidence type="ECO:0000313" key="3">
    <source>
        <dbReference type="Proteomes" id="UP000016986"/>
    </source>
</evidence>
<reference evidence="2 3" key="1">
    <citation type="submission" date="2013-09" db="EMBL/GenBank/DDBJ databases">
        <title>Whole genome sequencing of Halarchaeum acidiphilum strain MH1-52-1.</title>
        <authorList>
            <person name="Shimane Y."/>
            <person name="Minegishi H."/>
            <person name="Nishi S."/>
            <person name="Echigo A."/>
            <person name="Shuto A."/>
            <person name="Konishi M."/>
            <person name="Ito T."/>
            <person name="Ohkuma M."/>
            <person name="Ohta Y."/>
            <person name="Nagano Y."/>
            <person name="Tsubouchi T."/>
            <person name="Mori K."/>
            <person name="Usui K."/>
            <person name="Kamekura M."/>
            <person name="Usami R."/>
            <person name="Takaki Y."/>
            <person name="Hatada Y."/>
        </authorList>
    </citation>
    <scope>NUCLEOTIDE SEQUENCE [LARGE SCALE GENOMIC DNA]</scope>
    <source>
        <strain evidence="2 3">JCM 16109</strain>
    </source>
</reference>
<feature type="compositionally biased region" description="Acidic residues" evidence="1">
    <location>
        <begin position="14"/>
        <end position="28"/>
    </location>
</feature>
<evidence type="ECO:0000256" key="1">
    <source>
        <dbReference type="SAM" id="MobiDB-lite"/>
    </source>
</evidence>
<gene>
    <name evidence="2" type="ORF">MBEHAL_2530</name>
</gene>
<sequence>MSMPDDNRFANIGVDEDESEDEIDEAVDASDVSDVPSETREPAAETDNPAKSAPQVT</sequence>
<feature type="region of interest" description="Disordered" evidence="1">
    <location>
        <begin position="1"/>
        <end position="57"/>
    </location>
</feature>
<proteinExistence type="predicted"/>
<evidence type="ECO:0000313" key="2">
    <source>
        <dbReference type="EMBL" id="GAD53770.1"/>
    </source>
</evidence>
<protein>
    <submittedName>
        <fullName evidence="2">Uncharacterized protein</fullName>
    </submittedName>
</protein>
<name>U2YXJ5_9EURY</name>
<dbReference type="AlphaFoldDB" id="U2YXJ5"/>